<evidence type="ECO:0000313" key="2">
    <source>
        <dbReference type="EMBL" id="RMO86906.1"/>
    </source>
</evidence>
<reference evidence="2 3" key="1">
    <citation type="submission" date="2018-08" db="EMBL/GenBank/DDBJ databases">
        <title>Recombination of ecologically and evolutionarily significant loci maintains genetic cohesion in the Pseudomonas syringae species complex.</title>
        <authorList>
            <person name="Dillon M."/>
            <person name="Thakur S."/>
            <person name="Almeida R.N.D."/>
            <person name="Weir B.S."/>
            <person name="Guttman D.S."/>
        </authorList>
    </citation>
    <scope>NUCLEOTIDE SEQUENCE [LARGE SCALE GENOMIC DNA]</scope>
    <source>
        <strain evidence="2 3">ICMP 8902</strain>
    </source>
</reference>
<dbReference type="RefSeq" id="WP_122222618.1">
    <property type="nucleotide sequence ID" value="NZ_RBQB01000209.1"/>
</dbReference>
<keyword evidence="1" id="KW-0812">Transmembrane</keyword>
<proteinExistence type="predicted"/>
<accession>A0A3M3YX92</accession>
<comment type="caution">
    <text evidence="2">The sequence shown here is derived from an EMBL/GenBank/DDBJ whole genome shotgun (WGS) entry which is preliminary data.</text>
</comment>
<feature type="transmembrane region" description="Helical" evidence="1">
    <location>
        <begin position="39"/>
        <end position="70"/>
    </location>
</feature>
<feature type="transmembrane region" description="Helical" evidence="1">
    <location>
        <begin position="12"/>
        <end position="33"/>
    </location>
</feature>
<protein>
    <submittedName>
        <fullName evidence="2">Uncharacterized protein</fullName>
    </submittedName>
</protein>
<dbReference type="AlphaFoldDB" id="A0A3M3YX92"/>
<organism evidence="2 3">
    <name type="scientific">Pseudomonas syringae pv. philadelphi</name>
    <dbReference type="NCBI Taxonomy" id="251706"/>
    <lineage>
        <taxon>Bacteria</taxon>
        <taxon>Pseudomonadati</taxon>
        <taxon>Pseudomonadota</taxon>
        <taxon>Gammaproteobacteria</taxon>
        <taxon>Pseudomonadales</taxon>
        <taxon>Pseudomonadaceae</taxon>
        <taxon>Pseudomonas</taxon>
    </lineage>
</organism>
<name>A0A3M3YX92_9PSED</name>
<dbReference type="EMBL" id="RBQB01000209">
    <property type="protein sequence ID" value="RMO86906.1"/>
    <property type="molecule type" value="Genomic_DNA"/>
</dbReference>
<keyword evidence="1" id="KW-0472">Membrane</keyword>
<gene>
    <name evidence="2" type="ORF">ALQ33_04076</name>
</gene>
<evidence type="ECO:0000313" key="3">
    <source>
        <dbReference type="Proteomes" id="UP000279372"/>
    </source>
</evidence>
<feature type="transmembrane region" description="Helical" evidence="1">
    <location>
        <begin position="82"/>
        <end position="103"/>
    </location>
</feature>
<dbReference type="Proteomes" id="UP000279372">
    <property type="component" value="Unassembled WGS sequence"/>
</dbReference>
<sequence length="105" mass="11182">MIKRNVTQHVLLGLIGLGVWLPIIVFAVLVYVLKTSSELAGAAVAVGSTIGLIVSAEIAAGLILFIYACWAKPWRRSSTLRTEFYVHTAAAGVSLLTVVIFVATI</sequence>
<keyword evidence="1" id="KW-1133">Transmembrane helix</keyword>
<evidence type="ECO:0000256" key="1">
    <source>
        <dbReference type="SAM" id="Phobius"/>
    </source>
</evidence>